<dbReference type="Gene3D" id="3.60.140.10">
    <property type="entry name" value="CNF1/YfiH-like putative cysteine hydrolases"/>
    <property type="match status" value="1"/>
</dbReference>
<protein>
    <recommendedName>
        <fullName evidence="10">Purine nucleoside phosphorylase</fullName>
    </recommendedName>
</protein>
<evidence type="ECO:0000256" key="4">
    <source>
        <dbReference type="ARBA" id="ARBA00022723"/>
    </source>
</evidence>
<evidence type="ECO:0000313" key="11">
    <source>
        <dbReference type="EMBL" id="GAA4103612.1"/>
    </source>
</evidence>
<dbReference type="EMBL" id="BAABDM010000008">
    <property type="protein sequence ID" value="GAA4103612.1"/>
    <property type="molecule type" value="Genomic_DNA"/>
</dbReference>
<reference evidence="12" key="1">
    <citation type="journal article" date="2019" name="Int. J. Syst. Evol. Microbiol.">
        <title>The Global Catalogue of Microorganisms (GCM) 10K type strain sequencing project: providing services to taxonomists for standard genome sequencing and annotation.</title>
        <authorList>
            <consortium name="The Broad Institute Genomics Platform"/>
            <consortium name="The Broad Institute Genome Sequencing Center for Infectious Disease"/>
            <person name="Wu L."/>
            <person name="Ma J."/>
        </authorList>
    </citation>
    <scope>NUCLEOTIDE SEQUENCE [LARGE SCALE GENOMIC DNA]</scope>
    <source>
        <strain evidence="12">JCM 17304</strain>
    </source>
</reference>
<dbReference type="CDD" id="cd16833">
    <property type="entry name" value="YfiH"/>
    <property type="match status" value="1"/>
</dbReference>
<name>A0ABP7X3Z5_9GAMM</name>
<comment type="catalytic activity">
    <reaction evidence="8">
        <text>adenosine + phosphate = alpha-D-ribose 1-phosphate + adenine</text>
        <dbReference type="Rhea" id="RHEA:27642"/>
        <dbReference type="ChEBI" id="CHEBI:16335"/>
        <dbReference type="ChEBI" id="CHEBI:16708"/>
        <dbReference type="ChEBI" id="CHEBI:43474"/>
        <dbReference type="ChEBI" id="CHEBI:57720"/>
        <dbReference type="EC" id="2.4.2.1"/>
    </reaction>
    <physiologicalReaction direction="left-to-right" evidence="8">
        <dbReference type="Rhea" id="RHEA:27643"/>
    </physiologicalReaction>
</comment>
<keyword evidence="5" id="KW-0378">Hydrolase</keyword>
<dbReference type="RefSeq" id="WP_344937984.1">
    <property type="nucleotide sequence ID" value="NZ_BAABDM010000008.1"/>
</dbReference>
<dbReference type="PANTHER" id="PTHR30616">
    <property type="entry name" value="UNCHARACTERIZED PROTEIN YFIH"/>
    <property type="match status" value="1"/>
</dbReference>
<accession>A0ABP7X3Z5</accession>
<sequence length="255" mass="27051">MWIEPDWPAPPSIVALSTTRTGVAGFAGASEAPYGCFNLGDHVADHPAAVAENRDRLLASCGGLDRIAWLNQVHGTDIVRLEQRPNVVFAADASVTSEVGLGCGVLTADCVPVLFCRRDGSQVAAAHAGWRGLCAGVLANTVRAFNCPADELLAWIGPAISQANFEVGAEVYQAFQAEFRGPSSAEINSAFAPVVTKPGHYHADLYALAQAQLRGFGVGWVGGAKRCTFAESAQFYSFRRDGVTGRQLSLIYIKP</sequence>
<evidence type="ECO:0000256" key="2">
    <source>
        <dbReference type="ARBA" id="ARBA00007353"/>
    </source>
</evidence>
<evidence type="ECO:0000256" key="8">
    <source>
        <dbReference type="ARBA" id="ARBA00048968"/>
    </source>
</evidence>
<keyword evidence="12" id="KW-1185">Reference proteome</keyword>
<evidence type="ECO:0000256" key="9">
    <source>
        <dbReference type="ARBA" id="ARBA00049893"/>
    </source>
</evidence>
<evidence type="ECO:0000256" key="7">
    <source>
        <dbReference type="ARBA" id="ARBA00047989"/>
    </source>
</evidence>
<dbReference type="InterPro" id="IPR038371">
    <property type="entry name" value="Cu_polyphenol_OxRdtase_sf"/>
</dbReference>
<dbReference type="Proteomes" id="UP001500392">
    <property type="component" value="Unassembled WGS sequence"/>
</dbReference>
<dbReference type="InterPro" id="IPR011324">
    <property type="entry name" value="Cytotoxic_necrot_fac-like_cat"/>
</dbReference>
<comment type="catalytic activity">
    <reaction evidence="7">
        <text>adenosine + H2O + H(+) = inosine + NH4(+)</text>
        <dbReference type="Rhea" id="RHEA:24408"/>
        <dbReference type="ChEBI" id="CHEBI:15377"/>
        <dbReference type="ChEBI" id="CHEBI:15378"/>
        <dbReference type="ChEBI" id="CHEBI:16335"/>
        <dbReference type="ChEBI" id="CHEBI:17596"/>
        <dbReference type="ChEBI" id="CHEBI:28938"/>
        <dbReference type="EC" id="3.5.4.4"/>
    </reaction>
    <physiologicalReaction direction="left-to-right" evidence="7">
        <dbReference type="Rhea" id="RHEA:24409"/>
    </physiologicalReaction>
</comment>
<evidence type="ECO:0000256" key="5">
    <source>
        <dbReference type="ARBA" id="ARBA00022801"/>
    </source>
</evidence>
<keyword evidence="4" id="KW-0479">Metal-binding</keyword>
<proteinExistence type="inferred from homology"/>
<evidence type="ECO:0000313" key="12">
    <source>
        <dbReference type="Proteomes" id="UP001500392"/>
    </source>
</evidence>
<evidence type="ECO:0000256" key="1">
    <source>
        <dbReference type="ARBA" id="ARBA00000553"/>
    </source>
</evidence>
<dbReference type="SUPFAM" id="SSF64438">
    <property type="entry name" value="CNF1/YfiH-like putative cysteine hydrolases"/>
    <property type="match status" value="1"/>
</dbReference>
<dbReference type="PANTHER" id="PTHR30616:SF2">
    <property type="entry name" value="PURINE NUCLEOSIDE PHOSPHORYLASE LACC1"/>
    <property type="match status" value="1"/>
</dbReference>
<dbReference type="Pfam" id="PF02578">
    <property type="entry name" value="Cu-oxidase_4"/>
    <property type="match status" value="1"/>
</dbReference>
<dbReference type="InterPro" id="IPR003730">
    <property type="entry name" value="Cu_polyphenol_OxRdtase"/>
</dbReference>
<comment type="similarity">
    <text evidence="2 10">Belongs to the purine nucleoside phosphorylase YfiH/LACC1 family.</text>
</comment>
<comment type="catalytic activity">
    <reaction evidence="9">
        <text>S-methyl-5'-thioadenosine + phosphate = 5-(methylsulfanyl)-alpha-D-ribose 1-phosphate + adenine</text>
        <dbReference type="Rhea" id="RHEA:11852"/>
        <dbReference type="ChEBI" id="CHEBI:16708"/>
        <dbReference type="ChEBI" id="CHEBI:17509"/>
        <dbReference type="ChEBI" id="CHEBI:43474"/>
        <dbReference type="ChEBI" id="CHEBI:58533"/>
        <dbReference type="EC" id="2.4.2.28"/>
    </reaction>
    <physiologicalReaction direction="left-to-right" evidence="9">
        <dbReference type="Rhea" id="RHEA:11853"/>
    </physiologicalReaction>
</comment>
<dbReference type="NCBIfam" id="TIGR00726">
    <property type="entry name" value="peptidoglycan editing factor PgeF"/>
    <property type="match status" value="1"/>
</dbReference>
<evidence type="ECO:0000256" key="10">
    <source>
        <dbReference type="RuleBase" id="RU361274"/>
    </source>
</evidence>
<gene>
    <name evidence="11" type="primary">pgeF</name>
    <name evidence="11" type="ORF">GCM10022414_32060</name>
</gene>
<comment type="catalytic activity">
    <reaction evidence="1">
        <text>inosine + phosphate = alpha-D-ribose 1-phosphate + hypoxanthine</text>
        <dbReference type="Rhea" id="RHEA:27646"/>
        <dbReference type="ChEBI" id="CHEBI:17368"/>
        <dbReference type="ChEBI" id="CHEBI:17596"/>
        <dbReference type="ChEBI" id="CHEBI:43474"/>
        <dbReference type="ChEBI" id="CHEBI:57720"/>
        <dbReference type="EC" id="2.4.2.1"/>
    </reaction>
    <physiologicalReaction direction="left-to-right" evidence="1">
        <dbReference type="Rhea" id="RHEA:27647"/>
    </physiologicalReaction>
</comment>
<keyword evidence="6" id="KW-0862">Zinc</keyword>
<evidence type="ECO:0000256" key="6">
    <source>
        <dbReference type="ARBA" id="ARBA00022833"/>
    </source>
</evidence>
<keyword evidence="3" id="KW-0808">Transferase</keyword>
<organism evidence="11 12">
    <name type="scientific">Zhongshania borealis</name>
    <dbReference type="NCBI Taxonomy" id="889488"/>
    <lineage>
        <taxon>Bacteria</taxon>
        <taxon>Pseudomonadati</taxon>
        <taxon>Pseudomonadota</taxon>
        <taxon>Gammaproteobacteria</taxon>
        <taxon>Cellvibrionales</taxon>
        <taxon>Spongiibacteraceae</taxon>
        <taxon>Zhongshania</taxon>
    </lineage>
</organism>
<evidence type="ECO:0000256" key="3">
    <source>
        <dbReference type="ARBA" id="ARBA00022679"/>
    </source>
</evidence>
<comment type="caution">
    <text evidence="11">The sequence shown here is derived from an EMBL/GenBank/DDBJ whole genome shotgun (WGS) entry which is preliminary data.</text>
</comment>